<proteinExistence type="predicted"/>
<dbReference type="AlphaFoldDB" id="A0A1Q8YIY6"/>
<evidence type="ECO:0008006" key="3">
    <source>
        <dbReference type="Google" id="ProtNLM"/>
    </source>
</evidence>
<reference evidence="1 2" key="1">
    <citation type="submission" date="2017-01" db="EMBL/GenBank/DDBJ databases">
        <title>Genome sequence of Rhodoferax antarcticus ANT.BR, a psychrophilic purple nonsulfur bacterium from an Antarctic microbial mat.</title>
        <authorList>
            <person name="Baker J."/>
            <person name="Riester C."/>
            <person name="Skinner B."/>
            <person name="Newell A."/>
            <person name="Swingley W."/>
            <person name="Madigan M."/>
            <person name="Jung D."/>
            <person name="Asao M."/>
            <person name="Chen M."/>
            <person name="Loughlin P."/>
            <person name="Pan H."/>
            <person name="Lin S."/>
            <person name="Li N."/>
            <person name="Shaw J."/>
            <person name="Prado M."/>
            <person name="Sherman C."/>
            <person name="Li X."/>
            <person name="Tang J."/>
            <person name="Blankenship R."/>
            <person name="Zhao T."/>
            <person name="Touchman J."/>
            <person name="Sattley M."/>
        </authorList>
    </citation>
    <scope>NUCLEOTIDE SEQUENCE [LARGE SCALE GENOMIC DNA]</scope>
    <source>
        <strain evidence="1 2">ANT.BR</strain>
    </source>
</reference>
<protein>
    <recommendedName>
        <fullName evidence="3">DUF1840 domain-containing protein</fullName>
    </recommendedName>
</protein>
<keyword evidence="2" id="KW-1185">Reference proteome</keyword>
<dbReference type="RefSeq" id="WP_075585237.1">
    <property type="nucleotide sequence ID" value="NZ_MSYM01000006.1"/>
</dbReference>
<comment type="caution">
    <text evidence="1">The sequence shown here is derived from an EMBL/GenBank/DDBJ whole genome shotgun (WGS) entry which is preliminary data.</text>
</comment>
<dbReference type="STRING" id="81479.RA876_17210"/>
<dbReference type="Pfam" id="PF08895">
    <property type="entry name" value="DUF1840"/>
    <property type="match status" value="1"/>
</dbReference>
<sequence length="111" mass="12069">MLYIFKSKVTGDVIMLQPNGERLLEIIGKRTAKEPSVKGILLVEQMPQALEALTAAIAQEDAARAVANDQTHAEDAPVSPAEAVGLRQRAAPFMDMIRECLKAKEAILWGV</sequence>
<dbReference type="InterPro" id="IPR014991">
    <property type="entry name" value="DUF1840"/>
</dbReference>
<gene>
    <name evidence="1" type="ORF">BLL52_0644</name>
</gene>
<accession>A0A1Q8YIY6</accession>
<evidence type="ECO:0000313" key="1">
    <source>
        <dbReference type="EMBL" id="OLP08018.1"/>
    </source>
</evidence>
<evidence type="ECO:0000313" key="2">
    <source>
        <dbReference type="Proteomes" id="UP000185911"/>
    </source>
</evidence>
<dbReference type="EMBL" id="MSYM01000006">
    <property type="protein sequence ID" value="OLP08018.1"/>
    <property type="molecule type" value="Genomic_DNA"/>
</dbReference>
<organism evidence="1 2">
    <name type="scientific">Rhodoferax antarcticus ANT.BR</name>
    <dbReference type="NCBI Taxonomy" id="1111071"/>
    <lineage>
        <taxon>Bacteria</taxon>
        <taxon>Pseudomonadati</taxon>
        <taxon>Pseudomonadota</taxon>
        <taxon>Betaproteobacteria</taxon>
        <taxon>Burkholderiales</taxon>
        <taxon>Comamonadaceae</taxon>
        <taxon>Rhodoferax</taxon>
    </lineage>
</organism>
<name>A0A1Q8YIY6_9BURK</name>
<dbReference type="Proteomes" id="UP000185911">
    <property type="component" value="Unassembled WGS sequence"/>
</dbReference>